<comment type="function">
    <text evidence="9">Part of the tripartite ATP-independent periplasmic (TRAP) transport system.</text>
</comment>
<sequence length="199" mass="21626">MKNTMRLPPTLSRIISIYLLLLRFAAGVSMAIIVMVMIAQVWSRYVLGGSLIWAEELCRYLLIWQTFLVLGLAYSKGEFVALDFLPAALSDRGKWVLKVITAIPVIAFLALIAVYGADYASRFSSQTIPALDFIWGSLFGRPLGLPIGYVYISVSVGSALMILHIIADLVTGFATRTKGAQQDGMDDTGDLTGTGGRQG</sequence>
<evidence type="ECO:0000256" key="9">
    <source>
        <dbReference type="RuleBase" id="RU369079"/>
    </source>
</evidence>
<comment type="similarity">
    <text evidence="8 9">Belongs to the TRAP transporter small permease family.</text>
</comment>
<dbReference type="GO" id="GO:0022857">
    <property type="term" value="F:transmembrane transporter activity"/>
    <property type="evidence" value="ECO:0007669"/>
    <property type="project" value="UniProtKB-UniRule"/>
</dbReference>
<evidence type="ECO:0000256" key="6">
    <source>
        <dbReference type="ARBA" id="ARBA00022989"/>
    </source>
</evidence>
<dbReference type="Proteomes" id="UP000284202">
    <property type="component" value="Unassembled WGS sequence"/>
</dbReference>
<evidence type="ECO:0000313" key="13">
    <source>
        <dbReference type="Proteomes" id="UP000284202"/>
    </source>
</evidence>
<dbReference type="PANTHER" id="PTHR35011">
    <property type="entry name" value="2,3-DIKETO-L-GULONATE TRAP TRANSPORTER SMALL PERMEASE PROTEIN YIAM"/>
    <property type="match status" value="1"/>
</dbReference>
<protein>
    <recommendedName>
        <fullName evidence="9">TRAP transporter small permease protein</fullName>
    </recommendedName>
</protein>
<evidence type="ECO:0000256" key="7">
    <source>
        <dbReference type="ARBA" id="ARBA00023136"/>
    </source>
</evidence>
<gene>
    <name evidence="12" type="ORF">D3P04_00260</name>
</gene>
<comment type="subcellular location">
    <subcellularLocation>
        <location evidence="1 9">Cell inner membrane</location>
        <topology evidence="1 9">Multi-pass membrane protein</topology>
    </subcellularLocation>
</comment>
<keyword evidence="7 9" id="KW-0472">Membrane</keyword>
<evidence type="ECO:0000256" key="10">
    <source>
        <dbReference type="SAM" id="MobiDB-lite"/>
    </source>
</evidence>
<feature type="transmembrane region" description="Helical" evidence="9">
    <location>
        <begin position="148"/>
        <end position="170"/>
    </location>
</feature>
<keyword evidence="4 9" id="KW-0997">Cell inner membrane</keyword>
<keyword evidence="2 9" id="KW-0813">Transport</keyword>
<dbReference type="AlphaFoldDB" id="A0A418T7E2"/>
<evidence type="ECO:0000256" key="5">
    <source>
        <dbReference type="ARBA" id="ARBA00022692"/>
    </source>
</evidence>
<dbReference type="EMBL" id="QZCG01000001">
    <property type="protein sequence ID" value="RJE89131.1"/>
    <property type="molecule type" value="Genomic_DNA"/>
</dbReference>
<organism evidence="12 13">
    <name type="scientific">Paracoccus onubensis</name>
    <dbReference type="NCBI Taxonomy" id="1675788"/>
    <lineage>
        <taxon>Bacteria</taxon>
        <taxon>Pseudomonadati</taxon>
        <taxon>Pseudomonadota</taxon>
        <taxon>Alphaproteobacteria</taxon>
        <taxon>Rhodobacterales</taxon>
        <taxon>Paracoccaceae</taxon>
        <taxon>Paracoccus</taxon>
    </lineage>
</organism>
<dbReference type="InterPro" id="IPR007387">
    <property type="entry name" value="TRAP_DctQ"/>
</dbReference>
<evidence type="ECO:0000313" key="12">
    <source>
        <dbReference type="EMBL" id="RJE89131.1"/>
    </source>
</evidence>
<dbReference type="Pfam" id="PF04290">
    <property type="entry name" value="DctQ"/>
    <property type="match status" value="1"/>
</dbReference>
<keyword evidence="3" id="KW-1003">Cell membrane</keyword>
<evidence type="ECO:0000256" key="1">
    <source>
        <dbReference type="ARBA" id="ARBA00004429"/>
    </source>
</evidence>
<dbReference type="GO" id="GO:0005886">
    <property type="term" value="C:plasma membrane"/>
    <property type="evidence" value="ECO:0007669"/>
    <property type="project" value="UniProtKB-SubCell"/>
</dbReference>
<keyword evidence="5 9" id="KW-0812">Transmembrane</keyword>
<comment type="subunit">
    <text evidence="9">The complex comprises the extracytoplasmic solute receptor protein and the two transmembrane proteins.</text>
</comment>
<keyword evidence="6 9" id="KW-1133">Transmembrane helix</keyword>
<proteinExistence type="inferred from homology"/>
<evidence type="ECO:0000259" key="11">
    <source>
        <dbReference type="Pfam" id="PF04290"/>
    </source>
</evidence>
<comment type="caution">
    <text evidence="12">The sequence shown here is derived from an EMBL/GenBank/DDBJ whole genome shotgun (WGS) entry which is preliminary data.</text>
</comment>
<dbReference type="PANTHER" id="PTHR35011:SF2">
    <property type="entry name" value="2,3-DIKETO-L-GULONATE TRAP TRANSPORTER SMALL PERMEASE PROTEIN YIAM"/>
    <property type="match status" value="1"/>
</dbReference>
<dbReference type="OrthoDB" id="4964541at2"/>
<feature type="transmembrane region" description="Helical" evidence="9">
    <location>
        <begin position="96"/>
        <end position="117"/>
    </location>
</feature>
<evidence type="ECO:0000256" key="2">
    <source>
        <dbReference type="ARBA" id="ARBA00022448"/>
    </source>
</evidence>
<evidence type="ECO:0000256" key="4">
    <source>
        <dbReference type="ARBA" id="ARBA00022519"/>
    </source>
</evidence>
<dbReference type="GO" id="GO:0015740">
    <property type="term" value="P:C4-dicarboxylate transport"/>
    <property type="evidence" value="ECO:0007669"/>
    <property type="project" value="TreeGrafter"/>
</dbReference>
<keyword evidence="13" id="KW-1185">Reference proteome</keyword>
<evidence type="ECO:0000256" key="8">
    <source>
        <dbReference type="ARBA" id="ARBA00038436"/>
    </source>
</evidence>
<feature type="transmembrane region" description="Helical" evidence="9">
    <location>
        <begin position="20"/>
        <end position="42"/>
    </location>
</feature>
<name>A0A418T7E2_9RHOB</name>
<feature type="domain" description="Tripartite ATP-independent periplasmic transporters DctQ component" evidence="11">
    <location>
        <begin position="33"/>
        <end position="173"/>
    </location>
</feature>
<accession>A0A418T7E2</accession>
<dbReference type="InterPro" id="IPR055348">
    <property type="entry name" value="DctQ"/>
</dbReference>
<reference evidence="13" key="1">
    <citation type="submission" date="2018-09" db="EMBL/GenBank/DDBJ databases">
        <title>Acidovorax cavernicola nov. sp. isolated from Gruta de las Maravillas (Aracena, Spain).</title>
        <authorList>
            <person name="Jurado V."/>
            <person name="Gutierrez-Patricio S."/>
            <person name="Gonzalez-Pimentel J.L."/>
            <person name="Miller A.Z."/>
            <person name="Laiz L."/>
            <person name="Saiz-Jimenez C."/>
        </authorList>
    </citation>
    <scope>NUCLEOTIDE SEQUENCE [LARGE SCALE GENOMIC DNA]</scope>
    <source>
        <strain evidence="13">1011MAR3C25</strain>
    </source>
</reference>
<feature type="transmembrane region" description="Helical" evidence="9">
    <location>
        <begin position="62"/>
        <end position="84"/>
    </location>
</feature>
<feature type="region of interest" description="Disordered" evidence="10">
    <location>
        <begin position="179"/>
        <end position="199"/>
    </location>
</feature>
<evidence type="ECO:0000256" key="3">
    <source>
        <dbReference type="ARBA" id="ARBA00022475"/>
    </source>
</evidence>